<evidence type="ECO:0000313" key="10">
    <source>
        <dbReference type="EMBL" id="CAF1459180.1"/>
    </source>
</evidence>
<dbReference type="GO" id="GO:0005975">
    <property type="term" value="P:carbohydrate metabolic process"/>
    <property type="evidence" value="ECO:0007669"/>
    <property type="project" value="InterPro"/>
</dbReference>
<feature type="compositionally biased region" description="Polar residues" evidence="7">
    <location>
        <begin position="627"/>
        <end position="636"/>
    </location>
</feature>
<keyword evidence="11" id="KW-1185">Reference proteome</keyword>
<accession>A0A815Q8K4</accession>
<dbReference type="Proteomes" id="UP000663828">
    <property type="component" value="Unassembled WGS sequence"/>
</dbReference>
<dbReference type="Pfam" id="PF20811">
    <property type="entry name" value="PARG_cat_N"/>
    <property type="match status" value="2"/>
</dbReference>
<dbReference type="PANTHER" id="PTHR12837:SF0">
    <property type="entry name" value="POLY(ADP-RIBOSE) GLYCOHYDROLASE"/>
    <property type="match status" value="1"/>
</dbReference>
<dbReference type="GO" id="GO:0004649">
    <property type="term" value="F:poly(ADP-ribose) glycohydrolase activity"/>
    <property type="evidence" value="ECO:0007669"/>
    <property type="project" value="UniProtKB-EC"/>
</dbReference>
<feature type="domain" description="PARG catalytic Macro" evidence="8">
    <location>
        <begin position="363"/>
        <end position="563"/>
    </location>
</feature>
<comment type="similarity">
    <text evidence="1">Belongs to the poly(ADP-ribose) glycohydrolase family.</text>
</comment>
<dbReference type="GO" id="GO:0005634">
    <property type="term" value="C:nucleus"/>
    <property type="evidence" value="ECO:0007669"/>
    <property type="project" value="TreeGrafter"/>
</dbReference>
<evidence type="ECO:0000256" key="3">
    <source>
        <dbReference type="ARBA" id="ARBA00022801"/>
    </source>
</evidence>
<evidence type="ECO:0000256" key="7">
    <source>
        <dbReference type="SAM" id="MobiDB-lite"/>
    </source>
</evidence>
<protein>
    <recommendedName>
        <fullName evidence="2">poly(ADP-ribose) glycohydrolase</fullName>
        <ecNumber evidence="2">3.2.1.143</ecNumber>
    </recommendedName>
</protein>
<dbReference type="InterPro" id="IPR048362">
    <property type="entry name" value="PARG_helical"/>
</dbReference>
<feature type="active site" evidence="4">
    <location>
        <position position="412"/>
    </location>
</feature>
<gene>
    <name evidence="10" type="ORF">XAT740_LOCUS37335</name>
</gene>
<feature type="domain" description="PARG helical" evidence="9">
    <location>
        <begin position="236"/>
        <end position="354"/>
    </location>
</feature>
<evidence type="ECO:0000256" key="4">
    <source>
        <dbReference type="PIRSR" id="PIRSR607724-1"/>
    </source>
</evidence>
<name>A0A815Q8K4_ADIRI</name>
<dbReference type="InterPro" id="IPR007724">
    <property type="entry name" value="Poly_GlycHdrlase"/>
</dbReference>
<feature type="domain" description="PARG helical" evidence="9">
    <location>
        <begin position="776"/>
        <end position="895"/>
    </location>
</feature>
<feature type="active site" evidence="4">
    <location>
        <position position="393"/>
    </location>
</feature>
<feature type="coiled-coil region" evidence="6">
    <location>
        <begin position="193"/>
        <end position="220"/>
    </location>
</feature>
<dbReference type="AlphaFoldDB" id="A0A815Q8K4"/>
<evidence type="ECO:0000259" key="8">
    <source>
        <dbReference type="Pfam" id="PF05028"/>
    </source>
</evidence>
<evidence type="ECO:0000256" key="1">
    <source>
        <dbReference type="ARBA" id="ARBA00009545"/>
    </source>
</evidence>
<keyword evidence="3" id="KW-0378">Hydrolase</keyword>
<dbReference type="GO" id="GO:0009225">
    <property type="term" value="P:nucleotide-sugar metabolic process"/>
    <property type="evidence" value="ECO:0007669"/>
    <property type="project" value="TreeGrafter"/>
</dbReference>
<feature type="domain" description="PARG catalytic Macro" evidence="8">
    <location>
        <begin position="904"/>
        <end position="1081"/>
    </location>
</feature>
<dbReference type="GO" id="GO:0006282">
    <property type="term" value="P:regulation of DNA repair"/>
    <property type="evidence" value="ECO:0007669"/>
    <property type="project" value="InterPro"/>
</dbReference>
<feature type="binding site" evidence="5">
    <location>
        <position position="396"/>
    </location>
    <ligand>
        <name>substrate</name>
    </ligand>
</feature>
<evidence type="ECO:0000256" key="2">
    <source>
        <dbReference type="ARBA" id="ARBA00012255"/>
    </source>
</evidence>
<feature type="non-terminal residue" evidence="10">
    <location>
        <position position="1"/>
    </location>
</feature>
<dbReference type="EC" id="3.2.1.143" evidence="2"/>
<dbReference type="GO" id="GO:0005737">
    <property type="term" value="C:cytoplasm"/>
    <property type="evidence" value="ECO:0007669"/>
    <property type="project" value="TreeGrafter"/>
</dbReference>
<dbReference type="EMBL" id="CAJNOR010003914">
    <property type="protein sequence ID" value="CAF1459180.1"/>
    <property type="molecule type" value="Genomic_DNA"/>
</dbReference>
<feature type="active site" evidence="4">
    <location>
        <position position="411"/>
    </location>
</feature>
<sequence length="1175" mass="135113">RMCVPSSRQLIDSALVTQQRTRTLFTRAPSEPTAVSAPLPSNTPPLSGLVTGIESTISGLHGGVLKSLDNILDGNNDETDDNENMDREIVDPSFGAEGTDEVVTRGVPFNTIVPDNIRPAAMRDMEQVRSHNCAFMIEPFKFDPTYPEGAPVPLRNNFQCGKRGEIDHVHMPCSRYNLTRKKELVWHIIHKALMNLKQMCDTHTATIEELKETIRNCTRQEHEFSTLEKLINDIYSNEQRAYFMSTILPNMCNLALNVDKICPQPPPLLRVGSNASVTLSQQQAAALLACGFFCLFPNRSYGDGKYKFKRFPNPNFDRLYRSGHPKKVEKLKCILHYFQRITEKKPNGVITIQRSALPLNRIPVWERQTTNLCDLHLTTGLRIEDMQSTLQVDFANAYIGGGVLRGGCVQEEIRFAICPEMLVSLLLCEKMEKNECVYLIGCERYSLYKGYSNTFEFAGDYRDETPKDNWGRRSCYLVAMDAIYFSDKGKQYDMGCAERELLKAYVSFRQEGYELLRHDAITTGNWGCGAFNGDRELKAIIQWMAASEARCSLIYAAYRDTRLIDSLGVVYDYLRDQQANVGYLYKYLREYFTQTKCGTLFDSRHFIMADDATRERRRERRTRPRNDATNADTSSHFPNAEALQTASFDHIVNMCPNPPEMKDMEHMTNAKCIFMILPFKYDSSRSNDKPKPKRDARGYRDIWDAQHVRMPCSPKNSIEKYGSIWNGICEQLHYLQRLCKEGTASFRDLKITIEKCAGRQYNMDCLDILINREYQHVERQEFLSLVLPNICNLALTVDKVFGEPPPLLRIGADSSLTMSQRQAASLLACSFFCLFPYRSDNVNEQIDEYKYFQNPNFNRLYNKGAQHKIEKLKCILNYFRRITNQMPNGVISFRRCILPKMSCPNWSASQAKLSQMHLTMDKKIEDIEGVLHVDFANEYIGGGVLRSGCVQEEILFSICPEMLVSLLVCEKMTDDECIFLIGCERFSQYKGYGDSFQFAEDYTDNTPRDNWGRKWSHVVAMDALYFDKPEVQYAMQYIDRELIKAFTSFRTRKTSNKPDIVFGIATGNWGCGVFNGDRQLKGKASFHLEWDFCLKHILLPAIIQLMAASQAQRPLIYATFHDTNLAESFSEVYNYLVHQRATVADLYRYLECYSQRNKQENLFEFILRKPIESLN</sequence>
<evidence type="ECO:0000313" key="11">
    <source>
        <dbReference type="Proteomes" id="UP000663828"/>
    </source>
</evidence>
<comment type="caution">
    <text evidence="10">The sequence shown here is derived from an EMBL/GenBank/DDBJ whole genome shotgun (WGS) entry which is preliminary data.</text>
</comment>
<feature type="region of interest" description="Disordered" evidence="7">
    <location>
        <begin position="613"/>
        <end position="636"/>
    </location>
</feature>
<feature type="binding site" evidence="5">
    <location>
        <position position="410"/>
    </location>
    <ligand>
        <name>substrate</name>
    </ligand>
</feature>
<dbReference type="InterPro" id="IPR046372">
    <property type="entry name" value="PARG_cat_C"/>
</dbReference>
<dbReference type="Pfam" id="PF05028">
    <property type="entry name" value="PARG_cat_C"/>
    <property type="match status" value="2"/>
</dbReference>
<dbReference type="GO" id="GO:1990966">
    <property type="term" value="P:ATP generation from poly-ADP-D-ribose"/>
    <property type="evidence" value="ECO:0007669"/>
    <property type="project" value="TreeGrafter"/>
</dbReference>
<feature type="binding site" evidence="5">
    <location>
        <position position="451"/>
    </location>
    <ligand>
        <name>substrate</name>
    </ligand>
</feature>
<proteinExistence type="inferred from homology"/>
<keyword evidence="6" id="KW-0175">Coiled coil</keyword>
<evidence type="ECO:0000256" key="5">
    <source>
        <dbReference type="PIRSR" id="PIRSR607724-2"/>
    </source>
</evidence>
<reference evidence="10" key="1">
    <citation type="submission" date="2021-02" db="EMBL/GenBank/DDBJ databases">
        <authorList>
            <person name="Nowell W R."/>
        </authorList>
    </citation>
    <scope>NUCLEOTIDE SEQUENCE</scope>
</reference>
<evidence type="ECO:0000259" key="9">
    <source>
        <dbReference type="Pfam" id="PF20811"/>
    </source>
</evidence>
<dbReference type="PANTHER" id="PTHR12837">
    <property type="entry name" value="POLY ADP-RIBOSE GLYCOHYDROLASE"/>
    <property type="match status" value="1"/>
</dbReference>
<organism evidence="10 11">
    <name type="scientific">Adineta ricciae</name>
    <name type="common">Rotifer</name>
    <dbReference type="NCBI Taxonomy" id="249248"/>
    <lineage>
        <taxon>Eukaryota</taxon>
        <taxon>Metazoa</taxon>
        <taxon>Spiralia</taxon>
        <taxon>Gnathifera</taxon>
        <taxon>Rotifera</taxon>
        <taxon>Eurotatoria</taxon>
        <taxon>Bdelloidea</taxon>
        <taxon>Adinetida</taxon>
        <taxon>Adinetidae</taxon>
        <taxon>Adineta</taxon>
    </lineage>
</organism>
<evidence type="ECO:0000256" key="6">
    <source>
        <dbReference type="SAM" id="Coils"/>
    </source>
</evidence>